<proteinExistence type="predicted"/>
<sequence length="431" mass="47487">MLRHFVLGGLALGLCGAAAEAQVKVKLEPYVTGVNAPLAMVQPAGDDRKFVIEQFGRVRVIDADGNLLAEPFIDIRAKLPKLWSDFDEKGLLGIAFHPDFANNGKFYLAHSAPIDFQADLAKQFWWSHTNVVEEYTVSKDDPNVADPSTVRRITAIDWPQFNHNGHWIGFGPDGYLYISTGDGGYANDWGIGHNVTEGNGQDNTQLQGKILRIDVDNPSNGKQYGIPADNPFANDMNAAPEIYATGLRNPWRCSFDMEDGRLFCADVQQNSFEEVNIIERGGNYGWRKMEATHCFDYTKPNDHPASCDKTGLIEPILEYNNCTAKPDGCKGISVTGGYVYRGAHEPWKGKYIFGDWSKSFSEMDGQIFVATEGSDGKWTMEVAEIEGLEGDKAPYILAFAQDADGEVYALTSITTGPVGSLDTIYKIVPAE</sequence>
<dbReference type="Pfam" id="PF07995">
    <property type="entry name" value="GSDH"/>
    <property type="match status" value="1"/>
</dbReference>
<dbReference type="EMBL" id="SMAK01000002">
    <property type="protein sequence ID" value="TCT12582.1"/>
    <property type="molecule type" value="Genomic_DNA"/>
</dbReference>
<organism evidence="2 3">
    <name type="scientific">Tepidamorphus gemmatus</name>
    <dbReference type="NCBI Taxonomy" id="747076"/>
    <lineage>
        <taxon>Bacteria</taxon>
        <taxon>Pseudomonadati</taxon>
        <taxon>Pseudomonadota</taxon>
        <taxon>Alphaproteobacteria</taxon>
        <taxon>Hyphomicrobiales</taxon>
        <taxon>Tepidamorphaceae</taxon>
        <taxon>Tepidamorphus</taxon>
    </lineage>
</organism>
<evidence type="ECO:0000313" key="2">
    <source>
        <dbReference type="EMBL" id="TCT12582.1"/>
    </source>
</evidence>
<evidence type="ECO:0000259" key="1">
    <source>
        <dbReference type="Pfam" id="PF07995"/>
    </source>
</evidence>
<dbReference type="InterPro" id="IPR012938">
    <property type="entry name" value="Glc/Sorbosone_DH"/>
</dbReference>
<dbReference type="Gene3D" id="2.120.10.30">
    <property type="entry name" value="TolB, C-terminal domain"/>
    <property type="match status" value="1"/>
</dbReference>
<dbReference type="PANTHER" id="PTHR19328">
    <property type="entry name" value="HEDGEHOG-INTERACTING PROTEIN"/>
    <property type="match status" value="1"/>
</dbReference>
<dbReference type="InterPro" id="IPR011042">
    <property type="entry name" value="6-blade_b-propeller_TolB-like"/>
</dbReference>
<dbReference type="OrthoDB" id="9770043at2"/>
<dbReference type="InterPro" id="IPR011041">
    <property type="entry name" value="Quinoprot_gluc/sorb_DH_b-prop"/>
</dbReference>
<evidence type="ECO:0000313" key="3">
    <source>
        <dbReference type="Proteomes" id="UP000295678"/>
    </source>
</evidence>
<dbReference type="Proteomes" id="UP000295678">
    <property type="component" value="Unassembled WGS sequence"/>
</dbReference>
<dbReference type="RefSeq" id="WP_132805355.1">
    <property type="nucleotide sequence ID" value="NZ_SMAK01000002.1"/>
</dbReference>
<accession>A0A4R3MJ68</accession>
<feature type="domain" description="Glucose/Sorbosone dehydrogenase" evidence="1">
    <location>
        <begin position="37"/>
        <end position="416"/>
    </location>
</feature>
<keyword evidence="3" id="KW-1185">Reference proteome</keyword>
<reference evidence="2 3" key="1">
    <citation type="submission" date="2019-03" db="EMBL/GenBank/DDBJ databases">
        <title>Genomic Encyclopedia of Type Strains, Phase IV (KMG-IV): sequencing the most valuable type-strain genomes for metagenomic binning, comparative biology and taxonomic classification.</title>
        <authorList>
            <person name="Goeker M."/>
        </authorList>
    </citation>
    <scope>NUCLEOTIDE SEQUENCE [LARGE SCALE GENOMIC DNA]</scope>
    <source>
        <strain evidence="2 3">DSM 19345</strain>
    </source>
</reference>
<protein>
    <submittedName>
        <fullName evidence="2">Glucose/arabinose dehydrogenase</fullName>
    </submittedName>
</protein>
<dbReference type="AlphaFoldDB" id="A0A4R3MJ68"/>
<comment type="caution">
    <text evidence="2">The sequence shown here is derived from an EMBL/GenBank/DDBJ whole genome shotgun (WGS) entry which is preliminary data.</text>
</comment>
<gene>
    <name evidence="2" type="ORF">EDC22_102267</name>
</gene>
<dbReference type="PANTHER" id="PTHR19328:SF75">
    <property type="entry name" value="ALDOSE SUGAR DEHYDROGENASE YLII"/>
    <property type="match status" value="1"/>
</dbReference>
<dbReference type="SUPFAM" id="SSF50952">
    <property type="entry name" value="Soluble quinoprotein glucose dehydrogenase"/>
    <property type="match status" value="1"/>
</dbReference>
<name>A0A4R3MJ68_9HYPH</name>